<protein>
    <submittedName>
        <fullName evidence="7">Oligopeptide ABC transporter periplasmicoligopeptide-binding protein OppA</fullName>
    </submittedName>
</protein>
<comment type="subcellular location">
    <subcellularLocation>
        <location evidence="1">Cell envelope</location>
    </subcellularLocation>
</comment>
<dbReference type="Pfam" id="PF00496">
    <property type="entry name" value="SBP_bac_5"/>
    <property type="match status" value="1"/>
</dbReference>
<proteinExistence type="inferred from homology"/>
<gene>
    <name evidence="7" type="ORF">Lp19_0982</name>
</gene>
<dbReference type="EMBL" id="LUXM01000018">
    <property type="protein sequence ID" value="KZU97006.1"/>
    <property type="molecule type" value="Genomic_DNA"/>
</dbReference>
<keyword evidence="3" id="KW-0813">Transport</keyword>
<evidence type="ECO:0000313" key="7">
    <source>
        <dbReference type="EMBL" id="KZU97006.1"/>
    </source>
</evidence>
<feature type="domain" description="Solute-binding protein family 5" evidence="6">
    <location>
        <begin position="82"/>
        <end position="467"/>
    </location>
</feature>
<keyword evidence="5" id="KW-0571">Peptide transport</keyword>
<dbReference type="GO" id="GO:0030313">
    <property type="term" value="C:cell envelope"/>
    <property type="evidence" value="ECO:0007669"/>
    <property type="project" value="UniProtKB-SubCell"/>
</dbReference>
<comment type="caution">
    <text evidence="7">The sequence shown here is derived from an EMBL/GenBank/DDBJ whole genome shotgun (WGS) entry which is preliminary data.</text>
</comment>
<dbReference type="InterPro" id="IPR000914">
    <property type="entry name" value="SBP_5_dom"/>
</dbReference>
<accession>A0A165S412</accession>
<dbReference type="Gene3D" id="3.90.76.10">
    <property type="entry name" value="Dipeptide-binding Protein, Domain 1"/>
    <property type="match status" value="1"/>
</dbReference>
<evidence type="ECO:0000256" key="5">
    <source>
        <dbReference type="ARBA" id="ARBA00022856"/>
    </source>
</evidence>
<dbReference type="InterPro" id="IPR030678">
    <property type="entry name" value="Peptide/Ni-bd"/>
</dbReference>
<dbReference type="Gene3D" id="3.10.105.10">
    <property type="entry name" value="Dipeptide-binding Protein, Domain 3"/>
    <property type="match status" value="1"/>
</dbReference>
<dbReference type="CDD" id="cd08504">
    <property type="entry name" value="PBP2_OppA"/>
    <property type="match status" value="1"/>
</dbReference>
<dbReference type="PANTHER" id="PTHR30290">
    <property type="entry name" value="PERIPLASMIC BINDING COMPONENT OF ABC TRANSPORTER"/>
    <property type="match status" value="1"/>
</dbReference>
<dbReference type="Proteomes" id="UP000076882">
    <property type="component" value="Unassembled WGS sequence"/>
</dbReference>
<dbReference type="PIRSF" id="PIRSF002741">
    <property type="entry name" value="MppA"/>
    <property type="match status" value="1"/>
</dbReference>
<dbReference type="GO" id="GO:0042597">
    <property type="term" value="C:periplasmic space"/>
    <property type="evidence" value="ECO:0007669"/>
    <property type="project" value="UniProtKB-ARBA"/>
</dbReference>
<evidence type="ECO:0000256" key="2">
    <source>
        <dbReference type="ARBA" id="ARBA00005695"/>
    </source>
</evidence>
<dbReference type="GO" id="GO:0015833">
    <property type="term" value="P:peptide transport"/>
    <property type="evidence" value="ECO:0007669"/>
    <property type="project" value="UniProtKB-KW"/>
</dbReference>
<evidence type="ECO:0000259" key="6">
    <source>
        <dbReference type="Pfam" id="PF00496"/>
    </source>
</evidence>
<dbReference type="Gene3D" id="3.40.190.10">
    <property type="entry name" value="Periplasmic binding protein-like II"/>
    <property type="match status" value="1"/>
</dbReference>
<evidence type="ECO:0000256" key="4">
    <source>
        <dbReference type="ARBA" id="ARBA00022729"/>
    </source>
</evidence>
<dbReference type="PANTHER" id="PTHR30290:SF10">
    <property type="entry name" value="PERIPLASMIC OLIGOPEPTIDE-BINDING PROTEIN-RELATED"/>
    <property type="match status" value="1"/>
</dbReference>
<evidence type="ECO:0000313" key="8">
    <source>
        <dbReference type="Proteomes" id="UP000076882"/>
    </source>
</evidence>
<name>A0A165S412_LACPN</name>
<keyword evidence="4" id="KW-0732">Signal</keyword>
<organism evidence="7 8">
    <name type="scientific">Lactiplantibacillus plantarum</name>
    <name type="common">Lactobacillus plantarum</name>
    <dbReference type="NCBI Taxonomy" id="1590"/>
    <lineage>
        <taxon>Bacteria</taxon>
        <taxon>Bacillati</taxon>
        <taxon>Bacillota</taxon>
        <taxon>Bacilli</taxon>
        <taxon>Lactobacillales</taxon>
        <taxon>Lactobacillaceae</taxon>
        <taxon>Lactiplantibacillus</taxon>
    </lineage>
</organism>
<keyword evidence="5" id="KW-0653">Protein transport</keyword>
<dbReference type="PATRIC" id="fig|1590.144.peg.80"/>
<comment type="similarity">
    <text evidence="2">Belongs to the bacterial solute-binding protein 5 family.</text>
</comment>
<dbReference type="GO" id="GO:1904680">
    <property type="term" value="F:peptide transmembrane transporter activity"/>
    <property type="evidence" value="ECO:0007669"/>
    <property type="project" value="TreeGrafter"/>
</dbReference>
<sequence length="547" mass="59903">MSLSGTHKLILTIGSVVIIGGIGFTVNAHSHPATTKQSQVINLSAGSEIMSLDPAKMTDSVSNSQVTQVDEGLYRLNSQSQPVNALATKTTVTNGGHTYIIQLRHDARWSNGNRVTAHDFVYSWRRTLDPKSKSEFTYVFTNIKNADAIAAVKKKPSTLGVKANGDYQLTITLSKPVAYFKKILAVSTFYPVNQPAVNKYGKKYGTSAATTVYNGPFTLTGWTGTNNTWTLKKNPAYYDHKLVKLHQINYQVIKSNTTAYNLYQSNKLDSVTLNGEQSVQNKNNQELKTLAGGQISFIQYNHHDHVAANRELRTALSLAINRSQLTNKVLENGSLPAKSFGVRNMAKNPKTGTDFVNDATVDGTVNYNLNQARAAYHKAQRQLGKKSLTLTITCGDDDNSHQVAEFIQGQLTSHLPGLKVTIKAMPFTAMLGKVSKGAFQLNLTSWSMDFADPSQSLTILTGDSNSNMGHYQSKAYDQAMQAADGPDALNATKRYQDLVQAAKTALTEQAVTPLYEGRSHLLVKSHLKGVIYNNFSGAANYRTAYVK</sequence>
<dbReference type="KEGG" id="lpb:SH83_00390"/>
<dbReference type="GO" id="GO:0043190">
    <property type="term" value="C:ATP-binding cassette (ABC) transporter complex"/>
    <property type="evidence" value="ECO:0007669"/>
    <property type="project" value="InterPro"/>
</dbReference>
<dbReference type="SUPFAM" id="SSF53850">
    <property type="entry name" value="Periplasmic binding protein-like II"/>
    <property type="match status" value="1"/>
</dbReference>
<evidence type="ECO:0000256" key="3">
    <source>
        <dbReference type="ARBA" id="ARBA00022448"/>
    </source>
</evidence>
<evidence type="ECO:0000256" key="1">
    <source>
        <dbReference type="ARBA" id="ARBA00004196"/>
    </source>
</evidence>
<dbReference type="AlphaFoldDB" id="A0A165S412"/>
<dbReference type="InterPro" id="IPR039424">
    <property type="entry name" value="SBP_5"/>
</dbReference>
<reference evidence="7 8" key="1">
    <citation type="submission" date="2016-03" db="EMBL/GenBank/DDBJ databases">
        <title>Comparative genomics of 54 Lactobacillus plantarum strains reveals genomic uncoupling from niche constraints.</title>
        <authorList>
            <person name="Martino M.E."/>
        </authorList>
    </citation>
    <scope>NUCLEOTIDE SEQUENCE [LARGE SCALE GENOMIC DNA]</scope>
    <source>
        <strain evidence="7 8">19.1</strain>
    </source>
</reference>
<dbReference type="RefSeq" id="WP_044428657.1">
    <property type="nucleotide sequence ID" value="NZ_CP010528.1"/>
</dbReference>
<dbReference type="FunFam" id="3.90.76.10:FF:000001">
    <property type="entry name" value="Oligopeptide ABC transporter substrate-binding protein"/>
    <property type="match status" value="1"/>
</dbReference>